<accession>A0AAN7PAN6</accession>
<keyword evidence="2" id="KW-1185">Reference proteome</keyword>
<sequence length="87" mass="10007">MDNLNNASSQIPILGRPRGLVPAKNAAERMREYRQRKKNRNNNFKQNRLLKNNISTDQIIQVSEPLINNDAVIIAGPSCWTFFQKLI</sequence>
<name>A0AAN7PAN6_9COLE</name>
<dbReference type="Proteomes" id="UP001353858">
    <property type="component" value="Unassembled WGS sequence"/>
</dbReference>
<gene>
    <name evidence="1" type="ORF">RN001_011112</name>
</gene>
<evidence type="ECO:0000313" key="1">
    <source>
        <dbReference type="EMBL" id="KAK4878606.1"/>
    </source>
</evidence>
<dbReference type="EMBL" id="JARPUR010000004">
    <property type="protein sequence ID" value="KAK4878606.1"/>
    <property type="molecule type" value="Genomic_DNA"/>
</dbReference>
<dbReference type="AlphaFoldDB" id="A0AAN7PAN6"/>
<evidence type="ECO:0000313" key="2">
    <source>
        <dbReference type="Proteomes" id="UP001353858"/>
    </source>
</evidence>
<protein>
    <submittedName>
        <fullName evidence="1">Uncharacterized protein</fullName>
    </submittedName>
</protein>
<proteinExistence type="predicted"/>
<reference evidence="2" key="1">
    <citation type="submission" date="2023-01" db="EMBL/GenBank/DDBJ databases">
        <title>Key to firefly adult light organ development and bioluminescence: homeobox transcription factors regulate luciferase expression and transportation to peroxisome.</title>
        <authorList>
            <person name="Fu X."/>
        </authorList>
    </citation>
    <scope>NUCLEOTIDE SEQUENCE [LARGE SCALE GENOMIC DNA]</scope>
</reference>
<comment type="caution">
    <text evidence="1">The sequence shown here is derived from an EMBL/GenBank/DDBJ whole genome shotgun (WGS) entry which is preliminary data.</text>
</comment>
<organism evidence="1 2">
    <name type="scientific">Aquatica leii</name>
    <dbReference type="NCBI Taxonomy" id="1421715"/>
    <lineage>
        <taxon>Eukaryota</taxon>
        <taxon>Metazoa</taxon>
        <taxon>Ecdysozoa</taxon>
        <taxon>Arthropoda</taxon>
        <taxon>Hexapoda</taxon>
        <taxon>Insecta</taxon>
        <taxon>Pterygota</taxon>
        <taxon>Neoptera</taxon>
        <taxon>Endopterygota</taxon>
        <taxon>Coleoptera</taxon>
        <taxon>Polyphaga</taxon>
        <taxon>Elateriformia</taxon>
        <taxon>Elateroidea</taxon>
        <taxon>Lampyridae</taxon>
        <taxon>Luciolinae</taxon>
        <taxon>Aquatica</taxon>
    </lineage>
</organism>